<evidence type="ECO:0000313" key="2">
    <source>
        <dbReference type="Proteomes" id="UP000008210"/>
    </source>
</evidence>
<name>Q7WXD5_CUPNH</name>
<organism evidence="1 2">
    <name type="scientific">Cupriavidus necator (strain ATCC 17699 / DSM 428 / KCTC 22496 / NCIMB 10442 / H16 / Stanier 337)</name>
    <name type="common">Ralstonia eutropha</name>
    <dbReference type="NCBI Taxonomy" id="381666"/>
    <lineage>
        <taxon>Bacteria</taxon>
        <taxon>Pseudomonadati</taxon>
        <taxon>Pseudomonadota</taxon>
        <taxon>Betaproteobacteria</taxon>
        <taxon>Burkholderiales</taxon>
        <taxon>Burkholderiaceae</taxon>
        <taxon>Cupriavidus</taxon>
    </lineage>
</organism>
<proteinExistence type="predicted"/>
<sequence length="80" mass="8492">MLAVAVQTVCNGIIGSVAHVHNVEVLLCFAQVVSIVDDDEAMRIATASLVRSFGKPTRQFASAEEFLQSGHIAETSCLTS</sequence>
<keyword evidence="1" id="KW-0614">Plasmid</keyword>
<dbReference type="HOGENOM" id="CLU_2583838_0_0_4"/>
<geneLocation type="plasmid" evidence="1 2">
    <name>megaplasmid pHG1</name>
</geneLocation>
<dbReference type="AlphaFoldDB" id="Q7WXD5"/>
<evidence type="ECO:0000313" key="1">
    <source>
        <dbReference type="EMBL" id="AAP85951.1"/>
    </source>
</evidence>
<protein>
    <submittedName>
        <fullName evidence="1">Uncharacterized protein</fullName>
    </submittedName>
</protein>
<reference evidence="1 2" key="1">
    <citation type="journal article" date="2003" name="J. Mol. Biol.">
        <title>Complete nucleotide sequence of pHG1: a Ralstonia eutropha H16 megaplasmid encoding key enzymes of H(2)-based lithoautotrophy and anaerobiosis.</title>
        <authorList>
            <person name="Schwartz E."/>
            <person name="Henne A."/>
            <person name="Cramm R."/>
            <person name="Eitinger T."/>
            <person name="Friedrich B."/>
            <person name="Gottschalk G."/>
        </authorList>
    </citation>
    <scope>NUCLEOTIDE SEQUENCE [LARGE SCALE GENOMIC DNA]</scope>
    <source>
        <strain evidence="2">ATCC 17699 / DSM 428 / KCTC 22496 / NCIMB 10442 / H16 / Stanier 337</strain>
        <plasmid evidence="1 2">megaplasmid pHG1</plasmid>
    </source>
</reference>
<dbReference type="EMBL" id="AY305378">
    <property type="protein sequence ID" value="AAP85951.1"/>
    <property type="molecule type" value="Genomic_DNA"/>
</dbReference>
<gene>
    <name evidence="1" type="ordered locus">PHG199</name>
</gene>
<dbReference type="Proteomes" id="UP000008210">
    <property type="component" value="Plasmid megaplasmid pHG1"/>
</dbReference>
<keyword evidence="2" id="KW-1185">Reference proteome</keyword>
<dbReference type="eggNOG" id="COG4566">
    <property type="taxonomic scope" value="Bacteria"/>
</dbReference>
<accession>Q7WXD5</accession>
<dbReference type="KEGG" id="reh:PHG199"/>